<keyword evidence="2" id="KW-1185">Reference proteome</keyword>
<dbReference type="EMBL" id="JABXYJ010000005">
    <property type="protein sequence ID" value="NVO78406.1"/>
    <property type="molecule type" value="Genomic_DNA"/>
</dbReference>
<dbReference type="GO" id="GO:0008897">
    <property type="term" value="F:holo-[acyl-carrier-protein] synthase activity"/>
    <property type="evidence" value="ECO:0007669"/>
    <property type="project" value="InterPro"/>
</dbReference>
<name>A0A850QQT0_9BURK</name>
<evidence type="ECO:0000313" key="1">
    <source>
        <dbReference type="EMBL" id="NVO78406.1"/>
    </source>
</evidence>
<sequence length="212" mass="24163">MESGKLPYLPAMSWPAMKEQVIQHFLLQKWAIIYLHLPPTLGRDMARQELRLAVTELLSRALNSPPSQIRLILRTGKRALIQMAQKEFAVSFSHESGLSAAAIHLHKNIAIDVACFPQNTLFSQWVETSRLYLGQIKTDMILERPGNLQMPLFFREWTILEASCKYAGIPLQEYSKDFSDKLLFENRQANQYAIHLPPPYIGSIITSHSEGS</sequence>
<comment type="caution">
    <text evidence="1">The sequence shown here is derived from an EMBL/GenBank/DDBJ whole genome shotgun (WGS) entry which is preliminary data.</text>
</comment>
<accession>A0A850QQT0</accession>
<evidence type="ECO:0008006" key="3">
    <source>
        <dbReference type="Google" id="ProtNLM"/>
    </source>
</evidence>
<dbReference type="GO" id="GO:0000287">
    <property type="term" value="F:magnesium ion binding"/>
    <property type="evidence" value="ECO:0007669"/>
    <property type="project" value="InterPro"/>
</dbReference>
<dbReference type="AlphaFoldDB" id="A0A850QQT0"/>
<proteinExistence type="predicted"/>
<dbReference type="SUPFAM" id="SSF56214">
    <property type="entry name" value="4'-phosphopantetheinyl transferase"/>
    <property type="match status" value="1"/>
</dbReference>
<reference evidence="1 2" key="1">
    <citation type="submission" date="2020-06" db="EMBL/GenBank/DDBJ databases">
        <authorList>
            <person name="Qiu C."/>
            <person name="Liu Z."/>
        </authorList>
    </citation>
    <scope>NUCLEOTIDE SEQUENCE [LARGE SCALE GENOMIC DNA]</scope>
    <source>
        <strain evidence="1 2">EM 1</strain>
    </source>
</reference>
<dbReference type="RefSeq" id="WP_176803914.1">
    <property type="nucleotide sequence ID" value="NZ_JABXYJ010000005.1"/>
</dbReference>
<evidence type="ECO:0000313" key="2">
    <source>
        <dbReference type="Proteomes" id="UP000588051"/>
    </source>
</evidence>
<dbReference type="Proteomes" id="UP000588051">
    <property type="component" value="Unassembled WGS sequence"/>
</dbReference>
<protein>
    <recommendedName>
        <fullName evidence="3">4'-phosphopantetheinyl transferase domain-containing protein</fullName>
    </recommendedName>
</protein>
<dbReference type="InterPro" id="IPR037143">
    <property type="entry name" value="4-PPantetheinyl_Trfase_dom_sf"/>
</dbReference>
<gene>
    <name evidence="1" type="ORF">HV832_11250</name>
</gene>
<organism evidence="1 2">
    <name type="scientific">Undibacterium oligocarboniphilum</name>
    <dbReference type="NCBI Taxonomy" id="666702"/>
    <lineage>
        <taxon>Bacteria</taxon>
        <taxon>Pseudomonadati</taxon>
        <taxon>Pseudomonadota</taxon>
        <taxon>Betaproteobacteria</taxon>
        <taxon>Burkholderiales</taxon>
        <taxon>Oxalobacteraceae</taxon>
        <taxon>Undibacterium</taxon>
    </lineage>
</organism>